<dbReference type="PANTHER" id="PTHR11662">
    <property type="entry name" value="SOLUTE CARRIER FAMILY 17"/>
    <property type="match status" value="1"/>
</dbReference>
<feature type="transmembrane region" description="Helical" evidence="6">
    <location>
        <begin position="88"/>
        <end position="113"/>
    </location>
</feature>
<dbReference type="SUPFAM" id="SSF103473">
    <property type="entry name" value="MFS general substrate transporter"/>
    <property type="match status" value="1"/>
</dbReference>
<feature type="transmembrane region" description="Helical" evidence="6">
    <location>
        <begin position="261"/>
        <end position="283"/>
    </location>
</feature>
<evidence type="ECO:0000313" key="7">
    <source>
        <dbReference type="EMBL" id="MFH4983715.1"/>
    </source>
</evidence>
<dbReference type="FunFam" id="1.20.1250.20:FF:000532">
    <property type="entry name" value="SLC (SoLute Carrier) homolog"/>
    <property type="match status" value="1"/>
</dbReference>
<evidence type="ECO:0000256" key="6">
    <source>
        <dbReference type="SAM" id="Phobius"/>
    </source>
</evidence>
<evidence type="ECO:0008006" key="9">
    <source>
        <dbReference type="Google" id="ProtNLM"/>
    </source>
</evidence>
<accession>A0ABD6F396</accession>
<reference evidence="7 8" key="1">
    <citation type="submission" date="2024-08" db="EMBL/GenBank/DDBJ databases">
        <title>Gnathostoma spinigerum genome.</title>
        <authorList>
            <person name="Gonzalez-Bertolin B."/>
            <person name="Monzon S."/>
            <person name="Zaballos A."/>
            <person name="Jimenez P."/>
            <person name="Dekumyoy P."/>
            <person name="Varona S."/>
            <person name="Cuesta I."/>
            <person name="Sumanam S."/>
            <person name="Adisakwattana P."/>
            <person name="Gasser R.B."/>
            <person name="Hernandez-Gonzalez A."/>
            <person name="Young N.D."/>
            <person name="Perteguer M.J."/>
        </authorList>
    </citation>
    <scope>NUCLEOTIDE SEQUENCE [LARGE SCALE GENOMIC DNA]</scope>
    <source>
        <strain evidence="7">AL3</strain>
        <tissue evidence="7">Liver</tissue>
    </source>
</reference>
<name>A0ABD6F396_9BILA</name>
<feature type="region of interest" description="Disordered" evidence="5">
    <location>
        <begin position="287"/>
        <end position="307"/>
    </location>
</feature>
<evidence type="ECO:0000313" key="8">
    <source>
        <dbReference type="Proteomes" id="UP001608902"/>
    </source>
</evidence>
<keyword evidence="4 6" id="KW-0472">Membrane</keyword>
<keyword evidence="8" id="KW-1185">Reference proteome</keyword>
<dbReference type="InterPro" id="IPR011701">
    <property type="entry name" value="MFS"/>
</dbReference>
<feature type="compositionally biased region" description="Basic and acidic residues" evidence="5">
    <location>
        <begin position="291"/>
        <end position="307"/>
    </location>
</feature>
<comment type="caution">
    <text evidence="7">The sequence shown here is derived from an EMBL/GenBank/DDBJ whole genome shotgun (WGS) entry which is preliminary data.</text>
</comment>
<proteinExistence type="predicted"/>
<evidence type="ECO:0000256" key="4">
    <source>
        <dbReference type="ARBA" id="ARBA00023136"/>
    </source>
</evidence>
<dbReference type="InterPro" id="IPR036259">
    <property type="entry name" value="MFS_trans_sf"/>
</dbReference>
<dbReference type="InterPro" id="IPR050382">
    <property type="entry name" value="MFS_Na/Anion_cotransporter"/>
</dbReference>
<sequence>MILPIAGYLCSRSGSFGGWKPTYFISAGFTGFVLVLWFFLAADKPSKHPFISHRETTYILQKTSDESLGKRKERKSIPWKSMVTSLPLIVGILALICHEYPLVIMLALLPAYIKEVLHLENTTTGFVSALPVLSLWVMKTLSSSLASYLNSRKGGPFLFRRTALVKIFNAIASSGLAVSLAVVPLLQEPNELPSAIVAMCMANAFAGLHSPGVQTALLQIAPAFTGVITGISFALVAASSILNKLSYGYILDLKGGSKWALLFEISAVVAALPVIFFSIWGSADLQPWSTPEKKESKPTDDERLPPS</sequence>
<evidence type="ECO:0000256" key="3">
    <source>
        <dbReference type="ARBA" id="ARBA00022989"/>
    </source>
</evidence>
<dbReference type="Gene3D" id="1.20.1250.20">
    <property type="entry name" value="MFS general substrate transporter like domains"/>
    <property type="match status" value="1"/>
</dbReference>
<feature type="transmembrane region" description="Helical" evidence="6">
    <location>
        <begin position="23"/>
        <end position="42"/>
    </location>
</feature>
<protein>
    <recommendedName>
        <fullName evidence="9">Major facilitator superfamily (MFS) profile domain-containing protein</fullName>
    </recommendedName>
</protein>
<keyword evidence="3 6" id="KW-1133">Transmembrane helix</keyword>
<dbReference type="PANTHER" id="PTHR11662:SF53">
    <property type="entry name" value="MAJOR FACILITATOR SUPERFAMILY (MFS) PROFILE DOMAIN-CONTAINING PROTEIN"/>
    <property type="match status" value="1"/>
</dbReference>
<organism evidence="7 8">
    <name type="scientific">Gnathostoma spinigerum</name>
    <dbReference type="NCBI Taxonomy" id="75299"/>
    <lineage>
        <taxon>Eukaryota</taxon>
        <taxon>Metazoa</taxon>
        <taxon>Ecdysozoa</taxon>
        <taxon>Nematoda</taxon>
        <taxon>Chromadorea</taxon>
        <taxon>Rhabditida</taxon>
        <taxon>Spirurina</taxon>
        <taxon>Gnathostomatomorpha</taxon>
        <taxon>Gnathostomatoidea</taxon>
        <taxon>Gnathostomatidae</taxon>
        <taxon>Gnathostoma</taxon>
    </lineage>
</organism>
<gene>
    <name evidence="7" type="ORF">AB6A40_010424</name>
</gene>
<comment type="subcellular location">
    <subcellularLocation>
        <location evidence="1">Membrane</location>
        <topology evidence="1">Multi-pass membrane protein</topology>
    </subcellularLocation>
</comment>
<feature type="transmembrane region" description="Helical" evidence="6">
    <location>
        <begin position="220"/>
        <end position="241"/>
    </location>
</feature>
<keyword evidence="2 6" id="KW-0812">Transmembrane</keyword>
<dbReference type="GO" id="GO:0016020">
    <property type="term" value="C:membrane"/>
    <property type="evidence" value="ECO:0007669"/>
    <property type="project" value="UniProtKB-SubCell"/>
</dbReference>
<dbReference type="AlphaFoldDB" id="A0ABD6F396"/>
<dbReference type="Proteomes" id="UP001608902">
    <property type="component" value="Unassembled WGS sequence"/>
</dbReference>
<evidence type="ECO:0000256" key="1">
    <source>
        <dbReference type="ARBA" id="ARBA00004141"/>
    </source>
</evidence>
<feature type="transmembrane region" description="Helical" evidence="6">
    <location>
        <begin position="133"/>
        <end position="151"/>
    </location>
</feature>
<dbReference type="Pfam" id="PF07690">
    <property type="entry name" value="MFS_1"/>
    <property type="match status" value="1"/>
</dbReference>
<evidence type="ECO:0000256" key="2">
    <source>
        <dbReference type="ARBA" id="ARBA00022692"/>
    </source>
</evidence>
<feature type="transmembrane region" description="Helical" evidence="6">
    <location>
        <begin position="163"/>
        <end position="186"/>
    </location>
</feature>
<dbReference type="EMBL" id="JBGFUD010013455">
    <property type="protein sequence ID" value="MFH4983715.1"/>
    <property type="molecule type" value="Genomic_DNA"/>
</dbReference>
<evidence type="ECO:0000256" key="5">
    <source>
        <dbReference type="SAM" id="MobiDB-lite"/>
    </source>
</evidence>